<dbReference type="AlphaFoldDB" id="A0A9P0Y6P1"/>
<gene>
    <name evidence="1" type="ORF">AN2335V1_4791</name>
</gene>
<dbReference type="Gene3D" id="3.40.50.2300">
    <property type="match status" value="1"/>
</dbReference>
<dbReference type="RefSeq" id="WP_179153968.1">
    <property type="nucleotide sequence ID" value="NZ_JAAFAQ010000011.1"/>
</dbReference>
<dbReference type="CDD" id="cd00156">
    <property type="entry name" value="REC"/>
    <property type="match status" value="1"/>
</dbReference>
<dbReference type="SUPFAM" id="SSF52172">
    <property type="entry name" value="CheY-like"/>
    <property type="match status" value="1"/>
</dbReference>
<evidence type="ECO:0000313" key="2">
    <source>
        <dbReference type="Proteomes" id="UP000789617"/>
    </source>
</evidence>
<geneLocation type="plasmid" evidence="1 2">
    <name>P1</name>
</geneLocation>
<dbReference type="InterPro" id="IPR011006">
    <property type="entry name" value="CheY-like_superfamily"/>
</dbReference>
<proteinExistence type="predicted"/>
<evidence type="ECO:0000313" key="1">
    <source>
        <dbReference type="EMBL" id="CAH6245846.1"/>
    </source>
</evidence>
<name>A0A9P0Y6P1_KLEVA</name>
<accession>A0A9P0Y6P1</accession>
<dbReference type="EMBL" id="OW969750">
    <property type="protein sequence ID" value="CAH6245846.1"/>
    <property type="molecule type" value="Genomic_DNA"/>
</dbReference>
<evidence type="ECO:0008006" key="3">
    <source>
        <dbReference type="Google" id="ProtNLM"/>
    </source>
</evidence>
<protein>
    <recommendedName>
        <fullName evidence="3">Response regulator</fullName>
    </recommendedName>
</protein>
<keyword evidence="2" id="KW-1185">Reference proteome</keyword>
<dbReference type="Proteomes" id="UP000789617">
    <property type="component" value="Plasmid P1"/>
</dbReference>
<sequence length="357" mass="40838">MNKIDLLLVEDDEQDQKTCQHAADDFQDDNNCMINIRVCAKVEDALAALNESHFDGAIVDMRLAGDGNEGNDVIDRIKDTFRRIPVAIMTGTPDAANTAGFPLIEVYKKGEAKYSEIINEIYKIYTTGLTKIMGGKGEIEKNLSKIFINNLLPQREKWSEYGKLDNLKTEKALLRHTLNHLIQLLDGDVDKCYPEEMYIWPPVSLKINTGGIVKDKHSNEFYIIMNPACDLAERISGGCNTDRALLAKIDFEETFLEEELIKKKLRNPNTESLTDDQKRSALSSARQHKTFYYHWLPKTNFFKGGFINFRKISTHTQKEFDDNFDTPSYQISPPFLKDIVARFSSYYARQGQPDIEQ</sequence>
<reference evidence="1" key="1">
    <citation type="submission" date="2022-05" db="EMBL/GenBank/DDBJ databases">
        <authorList>
            <person name="Alioto T."/>
            <person name="Alioto T."/>
            <person name="Gomez Garrido J."/>
        </authorList>
    </citation>
    <scope>NUCLEOTIDE SEQUENCE</scope>
    <source>
        <strain evidence="1">0</strain>
        <plasmid evidence="1">P1</plasmid>
    </source>
</reference>
<organism evidence="1 2">
    <name type="scientific">Klebsiella variicola</name>
    <dbReference type="NCBI Taxonomy" id="244366"/>
    <lineage>
        <taxon>Bacteria</taxon>
        <taxon>Pseudomonadati</taxon>
        <taxon>Pseudomonadota</taxon>
        <taxon>Gammaproteobacteria</taxon>
        <taxon>Enterobacterales</taxon>
        <taxon>Enterobacteriaceae</taxon>
        <taxon>Klebsiella/Raoultella group</taxon>
        <taxon>Klebsiella</taxon>
        <taxon>Klebsiella pneumoniae complex</taxon>
    </lineage>
</organism>
<keyword evidence="1" id="KW-0614">Plasmid</keyword>